<feature type="compositionally biased region" description="Polar residues" evidence="1">
    <location>
        <begin position="331"/>
        <end position="340"/>
    </location>
</feature>
<feature type="compositionally biased region" description="Basic and acidic residues" evidence="1">
    <location>
        <begin position="321"/>
        <end position="330"/>
    </location>
</feature>
<sequence>MLTRHVSRGLRWSSGISRPGGTNPIPKQELPKTPGHPTIRPAHFVFSLLSLSLGLYAAQLYNLVRQPCHNPEIKHLSSQKDVAARYEDTAENFDTEVGISEVLMRINAKRKHLTQRCWGNVLEVSCGTGRNLGYYDVSKGGKVKSLTLVDLSPQMVAVCKRKWLALHGKKKHLDPGFVVRFVTGSALGDMPPPPGGRKYDTILQTMGLCSTAEPVRLLENMVGCLDTENPEARVFLLEHGRSYLPWLNNVLDNAAERHAEVHGCWFNRDIGELVRLAAERTGMEVVRERRFQFGTTWLFELKPKKKGDGSLLEKGGNTLTEKGRSDEQKSGKTSWNGLLK</sequence>
<dbReference type="PANTHER" id="PTHR42912:SF83">
    <property type="entry name" value="METHYLTRANSFERASE TYPE 11 DOMAIN-CONTAINING PROTEIN"/>
    <property type="match status" value="1"/>
</dbReference>
<evidence type="ECO:0000256" key="1">
    <source>
        <dbReference type="SAM" id="MobiDB-lite"/>
    </source>
</evidence>
<dbReference type="CDD" id="cd02440">
    <property type="entry name" value="AdoMet_MTases"/>
    <property type="match status" value="1"/>
</dbReference>
<dbReference type="Proteomes" id="UP000799421">
    <property type="component" value="Unassembled WGS sequence"/>
</dbReference>
<dbReference type="AlphaFoldDB" id="A0A6A7C8K2"/>
<keyword evidence="3" id="KW-1185">Reference proteome</keyword>
<evidence type="ECO:0008006" key="4">
    <source>
        <dbReference type="Google" id="ProtNLM"/>
    </source>
</evidence>
<dbReference type="Pfam" id="PF13489">
    <property type="entry name" value="Methyltransf_23"/>
    <property type="match status" value="1"/>
</dbReference>
<feature type="region of interest" description="Disordered" evidence="1">
    <location>
        <begin position="1"/>
        <end position="36"/>
    </location>
</feature>
<name>A0A6A7C8K2_9PEZI</name>
<evidence type="ECO:0000313" key="2">
    <source>
        <dbReference type="EMBL" id="KAF2863743.1"/>
    </source>
</evidence>
<dbReference type="PANTHER" id="PTHR42912">
    <property type="entry name" value="METHYLTRANSFERASE"/>
    <property type="match status" value="1"/>
</dbReference>
<dbReference type="Gene3D" id="3.40.50.150">
    <property type="entry name" value="Vaccinia Virus protein VP39"/>
    <property type="match status" value="1"/>
</dbReference>
<dbReference type="SUPFAM" id="SSF53335">
    <property type="entry name" value="S-adenosyl-L-methionine-dependent methyltransferases"/>
    <property type="match status" value="1"/>
</dbReference>
<proteinExistence type="predicted"/>
<dbReference type="OrthoDB" id="416496at2759"/>
<feature type="region of interest" description="Disordered" evidence="1">
    <location>
        <begin position="307"/>
        <end position="340"/>
    </location>
</feature>
<dbReference type="InterPro" id="IPR050508">
    <property type="entry name" value="Methyltransf_Superfamily"/>
</dbReference>
<reference evidence="2" key="1">
    <citation type="journal article" date="2020" name="Stud. Mycol.">
        <title>101 Dothideomycetes genomes: a test case for predicting lifestyles and emergence of pathogens.</title>
        <authorList>
            <person name="Haridas S."/>
            <person name="Albert R."/>
            <person name="Binder M."/>
            <person name="Bloem J."/>
            <person name="Labutti K."/>
            <person name="Salamov A."/>
            <person name="Andreopoulos B."/>
            <person name="Baker S."/>
            <person name="Barry K."/>
            <person name="Bills G."/>
            <person name="Bluhm B."/>
            <person name="Cannon C."/>
            <person name="Castanera R."/>
            <person name="Culley D."/>
            <person name="Daum C."/>
            <person name="Ezra D."/>
            <person name="Gonzalez J."/>
            <person name="Henrissat B."/>
            <person name="Kuo A."/>
            <person name="Liang C."/>
            <person name="Lipzen A."/>
            <person name="Lutzoni F."/>
            <person name="Magnuson J."/>
            <person name="Mondo S."/>
            <person name="Nolan M."/>
            <person name="Ohm R."/>
            <person name="Pangilinan J."/>
            <person name="Park H.-J."/>
            <person name="Ramirez L."/>
            <person name="Alfaro M."/>
            <person name="Sun H."/>
            <person name="Tritt A."/>
            <person name="Yoshinaga Y."/>
            <person name="Zwiers L.-H."/>
            <person name="Turgeon B."/>
            <person name="Goodwin S."/>
            <person name="Spatafora J."/>
            <person name="Crous P."/>
            <person name="Grigoriev I."/>
        </authorList>
    </citation>
    <scope>NUCLEOTIDE SEQUENCE</scope>
    <source>
        <strain evidence="2">CBS 480.64</strain>
    </source>
</reference>
<dbReference type="GO" id="GO:0008168">
    <property type="term" value="F:methyltransferase activity"/>
    <property type="evidence" value="ECO:0007669"/>
    <property type="project" value="TreeGrafter"/>
</dbReference>
<accession>A0A6A7C8K2</accession>
<evidence type="ECO:0000313" key="3">
    <source>
        <dbReference type="Proteomes" id="UP000799421"/>
    </source>
</evidence>
<organism evidence="2 3">
    <name type="scientific">Piedraia hortae CBS 480.64</name>
    <dbReference type="NCBI Taxonomy" id="1314780"/>
    <lineage>
        <taxon>Eukaryota</taxon>
        <taxon>Fungi</taxon>
        <taxon>Dikarya</taxon>
        <taxon>Ascomycota</taxon>
        <taxon>Pezizomycotina</taxon>
        <taxon>Dothideomycetes</taxon>
        <taxon>Dothideomycetidae</taxon>
        <taxon>Capnodiales</taxon>
        <taxon>Piedraiaceae</taxon>
        <taxon>Piedraia</taxon>
    </lineage>
</organism>
<gene>
    <name evidence="2" type="ORF">K470DRAFT_81519</name>
</gene>
<dbReference type="InterPro" id="IPR029063">
    <property type="entry name" value="SAM-dependent_MTases_sf"/>
</dbReference>
<dbReference type="EMBL" id="MU005959">
    <property type="protein sequence ID" value="KAF2863743.1"/>
    <property type="molecule type" value="Genomic_DNA"/>
</dbReference>
<protein>
    <recommendedName>
        <fullName evidence="4">S-adenosyl-L-methionine-dependent methyltransferase</fullName>
    </recommendedName>
</protein>